<protein>
    <submittedName>
        <fullName evidence="2">Uncharacterized protein</fullName>
    </submittedName>
</protein>
<dbReference type="AlphaFoldDB" id="A0A369C406"/>
<proteinExistence type="predicted"/>
<dbReference type="EMBL" id="QPJY01000007">
    <property type="protein sequence ID" value="RCX28291.1"/>
    <property type="molecule type" value="Genomic_DNA"/>
</dbReference>
<comment type="caution">
    <text evidence="2">The sequence shown here is derived from an EMBL/GenBank/DDBJ whole genome shotgun (WGS) entry which is preliminary data.</text>
</comment>
<dbReference type="Proteomes" id="UP000252707">
    <property type="component" value="Unassembled WGS sequence"/>
</dbReference>
<organism evidence="2 3">
    <name type="scientific">Thioalbus denitrificans</name>
    <dbReference type="NCBI Taxonomy" id="547122"/>
    <lineage>
        <taxon>Bacteria</taxon>
        <taxon>Pseudomonadati</taxon>
        <taxon>Pseudomonadota</taxon>
        <taxon>Gammaproteobacteria</taxon>
        <taxon>Chromatiales</taxon>
        <taxon>Ectothiorhodospiraceae</taxon>
        <taxon>Thioalbus</taxon>
    </lineage>
</organism>
<feature type="signal peptide" evidence="1">
    <location>
        <begin position="1"/>
        <end position="19"/>
    </location>
</feature>
<evidence type="ECO:0000313" key="2">
    <source>
        <dbReference type="EMBL" id="RCX28291.1"/>
    </source>
</evidence>
<feature type="chain" id="PRO_5016927210" evidence="1">
    <location>
        <begin position="20"/>
        <end position="128"/>
    </location>
</feature>
<keyword evidence="1" id="KW-0732">Signal</keyword>
<reference evidence="2 3" key="1">
    <citation type="submission" date="2018-07" db="EMBL/GenBank/DDBJ databases">
        <title>Genomic Encyclopedia of Type Strains, Phase IV (KMG-IV): sequencing the most valuable type-strain genomes for metagenomic binning, comparative biology and taxonomic classification.</title>
        <authorList>
            <person name="Goeker M."/>
        </authorList>
    </citation>
    <scope>NUCLEOTIDE SEQUENCE [LARGE SCALE GENOMIC DNA]</scope>
    <source>
        <strain evidence="2 3">DSM 26407</strain>
    </source>
</reference>
<evidence type="ECO:0000313" key="3">
    <source>
        <dbReference type="Proteomes" id="UP000252707"/>
    </source>
</evidence>
<name>A0A369C406_9GAMM</name>
<keyword evidence="3" id="KW-1185">Reference proteome</keyword>
<evidence type="ECO:0000256" key="1">
    <source>
        <dbReference type="SAM" id="SignalP"/>
    </source>
</evidence>
<gene>
    <name evidence="2" type="ORF">DFQ59_10734</name>
</gene>
<sequence>MMRGAVLAGALLAAGSAGAGEVTVEAVELVPGSGGWTAHVTLRHADAGWDHYADAWRLVGEDGAVIGTRTLYHPHVDEQPFTRSLDGLRIPPDARAVTVQGHDKVHGWGAPLPIDLTRDTGPGWRIRR</sequence>
<accession>A0A369C406</accession>